<gene>
    <name evidence="2" type="ORF">SAMN05216375_10599</name>
    <name evidence="1" type="ORF">TR210_1051</name>
</gene>
<dbReference type="Proteomes" id="UP000076878">
    <property type="component" value="Unassembled WGS sequence"/>
</dbReference>
<dbReference type="EMBL" id="FNYT01000005">
    <property type="protein sequence ID" value="SEI95242.1"/>
    <property type="molecule type" value="Genomic_DNA"/>
</dbReference>
<sequence length="135" mass="15562">MISTILVNVRKGVISLELKMKRIYDSPTEADGFRILVDRLWPRGVKKEAAQLDAWLKDSAPSPDLRKWFDHDPEKFAAFKERYEEELLTNPPAAASVAEILKQLETTDVTLVYAARNPEINHVVVLRDFLEEQQR</sequence>
<dbReference type="STRING" id="640938.TR210_1051"/>
<dbReference type="EMBL" id="FJNB01000006">
    <property type="protein sequence ID" value="CZQ92498.1"/>
    <property type="molecule type" value="Genomic_DNA"/>
</dbReference>
<dbReference type="PANTHER" id="PTHR36849:SF1">
    <property type="entry name" value="CYTOPLASMIC PROTEIN"/>
    <property type="match status" value="1"/>
</dbReference>
<organism evidence="1 3">
    <name type="scientific">Trichococcus ilyis</name>
    <dbReference type="NCBI Taxonomy" id="640938"/>
    <lineage>
        <taxon>Bacteria</taxon>
        <taxon>Bacillati</taxon>
        <taxon>Bacillota</taxon>
        <taxon>Bacilli</taxon>
        <taxon>Lactobacillales</taxon>
        <taxon>Carnobacteriaceae</taxon>
        <taxon>Trichococcus</taxon>
    </lineage>
</organism>
<keyword evidence="4" id="KW-1185">Reference proteome</keyword>
<evidence type="ECO:0000313" key="2">
    <source>
        <dbReference type="EMBL" id="SEI95242.1"/>
    </source>
</evidence>
<evidence type="ECO:0000313" key="1">
    <source>
        <dbReference type="EMBL" id="CZQ92498.1"/>
    </source>
</evidence>
<dbReference type="AlphaFoldDB" id="A0A143YKY7"/>
<reference evidence="2 4" key="2">
    <citation type="submission" date="2016-10" db="EMBL/GenBank/DDBJ databases">
        <authorList>
            <person name="Varghese N."/>
            <person name="Submissions S."/>
        </authorList>
    </citation>
    <scope>NUCLEOTIDE SEQUENCE [LARGE SCALE GENOMIC DNA]</scope>
    <source>
        <strain evidence="2 4">DSM 22150</strain>
    </source>
</reference>
<dbReference type="InterPro" id="IPR052552">
    <property type="entry name" value="YeaO-like"/>
</dbReference>
<dbReference type="PANTHER" id="PTHR36849">
    <property type="entry name" value="CYTOPLASMIC PROTEIN-RELATED"/>
    <property type="match status" value="1"/>
</dbReference>
<proteinExistence type="predicted"/>
<evidence type="ECO:0000313" key="3">
    <source>
        <dbReference type="Proteomes" id="UP000076878"/>
    </source>
</evidence>
<dbReference type="Pfam" id="PF22752">
    <property type="entry name" value="DUF488-N3i"/>
    <property type="match status" value="1"/>
</dbReference>
<reference evidence="1 3" key="1">
    <citation type="submission" date="2016-02" db="EMBL/GenBank/DDBJ databases">
        <authorList>
            <person name="Wen L."/>
            <person name="He K."/>
            <person name="Yang H."/>
        </authorList>
    </citation>
    <scope>NUCLEOTIDE SEQUENCE [LARGE SCALE GENOMIC DNA]</scope>
    <source>
        <strain evidence="1">Trichococcus_R210</strain>
    </source>
</reference>
<protein>
    <submittedName>
        <fullName evidence="2">Uncharacterized conserved protein YeaO, DUF488 family</fullName>
    </submittedName>
</protein>
<evidence type="ECO:0000313" key="4">
    <source>
        <dbReference type="Proteomes" id="UP000199280"/>
    </source>
</evidence>
<accession>A0A143YKY7</accession>
<dbReference type="Proteomes" id="UP000199280">
    <property type="component" value="Unassembled WGS sequence"/>
</dbReference>
<dbReference type="OrthoDB" id="9790745at2"/>
<name>A0A143YKY7_9LACT</name>